<evidence type="ECO:0000256" key="1">
    <source>
        <dbReference type="ARBA" id="ARBA00023015"/>
    </source>
</evidence>
<dbReference type="InterPro" id="IPR019888">
    <property type="entry name" value="Tscrpt_reg_AsnC-like"/>
</dbReference>
<dbReference type="SUPFAM" id="SSF46785">
    <property type="entry name" value="Winged helix' DNA-binding domain"/>
    <property type="match status" value="1"/>
</dbReference>
<dbReference type="InterPro" id="IPR019887">
    <property type="entry name" value="Tscrpt_reg_AsnC/Lrp_C"/>
</dbReference>
<dbReference type="PRINTS" id="PR00033">
    <property type="entry name" value="HTHASNC"/>
</dbReference>
<evidence type="ECO:0000256" key="2">
    <source>
        <dbReference type="ARBA" id="ARBA00023125"/>
    </source>
</evidence>
<keyword evidence="6" id="KW-1185">Reference proteome</keyword>
<comment type="caution">
    <text evidence="5">The sequence shown here is derived from an EMBL/GenBank/DDBJ whole genome shotgun (WGS) entry which is preliminary data.</text>
</comment>
<dbReference type="FunFam" id="1.10.10.10:FF:000186">
    <property type="entry name" value="AsnC family transcriptional regulator"/>
    <property type="match status" value="1"/>
</dbReference>
<dbReference type="Pfam" id="PF13412">
    <property type="entry name" value="HTH_24"/>
    <property type="match status" value="1"/>
</dbReference>
<dbReference type="PANTHER" id="PTHR30154">
    <property type="entry name" value="LEUCINE-RESPONSIVE REGULATORY PROTEIN"/>
    <property type="match status" value="1"/>
</dbReference>
<dbReference type="Proteomes" id="UP000324159">
    <property type="component" value="Unassembled WGS sequence"/>
</dbReference>
<dbReference type="Gene3D" id="1.10.10.10">
    <property type="entry name" value="Winged helix-like DNA-binding domain superfamily/Winged helix DNA-binding domain"/>
    <property type="match status" value="1"/>
</dbReference>
<evidence type="ECO:0000256" key="3">
    <source>
        <dbReference type="ARBA" id="ARBA00023163"/>
    </source>
</evidence>
<dbReference type="PROSITE" id="PS50956">
    <property type="entry name" value="HTH_ASNC_2"/>
    <property type="match status" value="1"/>
</dbReference>
<dbReference type="GO" id="GO:0043565">
    <property type="term" value="F:sequence-specific DNA binding"/>
    <property type="evidence" value="ECO:0007669"/>
    <property type="project" value="InterPro"/>
</dbReference>
<evidence type="ECO:0000313" key="6">
    <source>
        <dbReference type="Proteomes" id="UP000324159"/>
    </source>
</evidence>
<keyword evidence="3" id="KW-0804">Transcription</keyword>
<protein>
    <submittedName>
        <fullName evidence="5">AsnC family transcriptional regulator</fullName>
    </submittedName>
</protein>
<reference evidence="5 6" key="1">
    <citation type="submission" date="2019-07" db="EMBL/GenBank/DDBJ databases">
        <title>Genomic Encyclopedia of Type Strains, Phase IV (KMG-IV): sequencing the most valuable type-strain genomes for metagenomic binning, comparative biology and taxonomic classification.</title>
        <authorList>
            <person name="Goeker M."/>
        </authorList>
    </citation>
    <scope>NUCLEOTIDE SEQUENCE [LARGE SCALE GENOMIC DNA]</scope>
    <source>
        <strain evidence="5 6">SS015</strain>
    </source>
</reference>
<dbReference type="InterPro" id="IPR019885">
    <property type="entry name" value="Tscrpt_reg_HTH_AsnC-type_CS"/>
</dbReference>
<dbReference type="GO" id="GO:0005829">
    <property type="term" value="C:cytosol"/>
    <property type="evidence" value="ECO:0007669"/>
    <property type="project" value="TreeGrafter"/>
</dbReference>
<dbReference type="SMART" id="SM00344">
    <property type="entry name" value="HTH_ASNC"/>
    <property type="match status" value="1"/>
</dbReference>
<dbReference type="RefSeq" id="WP_148895358.1">
    <property type="nucleotide sequence ID" value="NZ_VNIB01000004.1"/>
</dbReference>
<gene>
    <name evidence="5" type="ORF">EDC39_1049</name>
</gene>
<dbReference type="InterPro" id="IPR036388">
    <property type="entry name" value="WH-like_DNA-bd_sf"/>
</dbReference>
<organism evidence="5 6">
    <name type="scientific">Geothermobacter ehrlichii</name>
    <dbReference type="NCBI Taxonomy" id="213224"/>
    <lineage>
        <taxon>Bacteria</taxon>
        <taxon>Pseudomonadati</taxon>
        <taxon>Thermodesulfobacteriota</taxon>
        <taxon>Desulfuromonadia</taxon>
        <taxon>Desulfuromonadales</taxon>
        <taxon>Geothermobacteraceae</taxon>
        <taxon>Geothermobacter</taxon>
    </lineage>
</organism>
<dbReference type="OrthoDB" id="9813313at2"/>
<dbReference type="SUPFAM" id="SSF54909">
    <property type="entry name" value="Dimeric alpha+beta barrel"/>
    <property type="match status" value="1"/>
</dbReference>
<feature type="domain" description="HTH asnC-type" evidence="4">
    <location>
        <begin position="6"/>
        <end position="67"/>
    </location>
</feature>
<dbReference type="Gene3D" id="3.30.70.920">
    <property type="match status" value="1"/>
</dbReference>
<dbReference type="Pfam" id="PF01037">
    <property type="entry name" value="AsnC_trans_reg"/>
    <property type="match status" value="1"/>
</dbReference>
<dbReference type="AlphaFoldDB" id="A0A5D3WIT5"/>
<dbReference type="InterPro" id="IPR011991">
    <property type="entry name" value="ArsR-like_HTH"/>
</dbReference>
<dbReference type="PANTHER" id="PTHR30154:SF34">
    <property type="entry name" value="TRANSCRIPTIONAL REGULATOR AZLB"/>
    <property type="match status" value="1"/>
</dbReference>
<dbReference type="PROSITE" id="PS00519">
    <property type="entry name" value="HTH_ASNC_1"/>
    <property type="match status" value="1"/>
</dbReference>
<accession>A0A5D3WIT5</accession>
<evidence type="ECO:0000313" key="5">
    <source>
        <dbReference type="EMBL" id="TYO98886.1"/>
    </source>
</evidence>
<dbReference type="GO" id="GO:0006355">
    <property type="term" value="P:regulation of DNA-templated transcription"/>
    <property type="evidence" value="ECO:0007669"/>
    <property type="project" value="UniProtKB-ARBA"/>
</dbReference>
<sequence length="168" mass="18723">MSEIELDSIDRAILRALQRNGRLSNVQLAEQVGLSESACLRRVRQLEETGVIDRYVMLVNPQAIDRDGTVFVRITLDGQQAERLAAFETAVRQVSEVMECYLISGDFDYLLRICVSSANDYMRIHEKLTSLPGVLRVQSSFALRTVHRTTELPLDESSPQPANGAGNG</sequence>
<keyword evidence="1" id="KW-0805">Transcription regulation</keyword>
<dbReference type="CDD" id="cd00090">
    <property type="entry name" value="HTH_ARSR"/>
    <property type="match status" value="1"/>
</dbReference>
<dbReference type="InterPro" id="IPR036390">
    <property type="entry name" value="WH_DNA-bd_sf"/>
</dbReference>
<keyword evidence="2" id="KW-0238">DNA-binding</keyword>
<dbReference type="GO" id="GO:0043200">
    <property type="term" value="P:response to amino acid"/>
    <property type="evidence" value="ECO:0007669"/>
    <property type="project" value="TreeGrafter"/>
</dbReference>
<name>A0A5D3WIT5_9BACT</name>
<proteinExistence type="predicted"/>
<evidence type="ECO:0000259" key="4">
    <source>
        <dbReference type="PROSITE" id="PS50956"/>
    </source>
</evidence>
<dbReference type="EMBL" id="VNIB01000004">
    <property type="protein sequence ID" value="TYO98886.1"/>
    <property type="molecule type" value="Genomic_DNA"/>
</dbReference>
<dbReference type="InterPro" id="IPR011008">
    <property type="entry name" value="Dimeric_a/b-barrel"/>
</dbReference>
<dbReference type="InterPro" id="IPR000485">
    <property type="entry name" value="AsnC-type_HTH_dom"/>
</dbReference>